<dbReference type="GO" id="GO:0009055">
    <property type="term" value="F:electron transfer activity"/>
    <property type="evidence" value="ECO:0007669"/>
    <property type="project" value="InterPro"/>
</dbReference>
<evidence type="ECO:0000256" key="2">
    <source>
        <dbReference type="ARBA" id="ARBA00022475"/>
    </source>
</evidence>
<sequence>MSELNGTAAAPADGKVLVWDAPVRVFHWLMVLCFAGAYLTAEQDGLRLLHVTLGYSMVGLVVFRLLWGVIGTRHARFTDFVRGPGKVVAYLRGLAQGKPAHYVGHNPAGALAIVAMLGLTLAIGASGWTLFQDLGGDALEETHELLANVMVALVVLHVAAVVVSSRLHGENLAAAMVTGRKRGTAAEAIRSAWRPLAVLLLAAVLGFGALQWSHAPAGIAALSGKGEHAAGQVRHHDHDED</sequence>
<evidence type="ECO:0000256" key="5">
    <source>
        <dbReference type="ARBA" id="ARBA00023136"/>
    </source>
</evidence>
<keyword evidence="9" id="KW-1185">Reference proteome</keyword>
<feature type="transmembrane region" description="Helical" evidence="6">
    <location>
        <begin position="108"/>
        <end position="131"/>
    </location>
</feature>
<dbReference type="AlphaFoldDB" id="A0A7W2EIR2"/>
<evidence type="ECO:0000259" key="7">
    <source>
        <dbReference type="Pfam" id="PF01292"/>
    </source>
</evidence>
<dbReference type="PANTHER" id="PTHR30485:SF2">
    <property type="entry name" value="BLL0597 PROTEIN"/>
    <property type="match status" value="1"/>
</dbReference>
<evidence type="ECO:0000256" key="1">
    <source>
        <dbReference type="ARBA" id="ARBA00004651"/>
    </source>
</evidence>
<keyword evidence="4 6" id="KW-1133">Transmembrane helix</keyword>
<dbReference type="InterPro" id="IPR051542">
    <property type="entry name" value="Hydrogenase_cytochrome"/>
</dbReference>
<feature type="domain" description="Cytochrome b561 bacterial/Ni-hydrogenase" evidence="7">
    <location>
        <begin position="18"/>
        <end position="179"/>
    </location>
</feature>
<comment type="subcellular location">
    <subcellularLocation>
        <location evidence="1">Cell membrane</location>
        <topology evidence="1">Multi-pass membrane protein</topology>
    </subcellularLocation>
</comment>
<accession>A0A7W2EIR2</accession>
<organism evidence="8 9">
    <name type="scientific">Rugamonas fusca</name>
    <dbReference type="NCBI Taxonomy" id="2758568"/>
    <lineage>
        <taxon>Bacteria</taxon>
        <taxon>Pseudomonadati</taxon>
        <taxon>Pseudomonadota</taxon>
        <taxon>Betaproteobacteria</taxon>
        <taxon>Burkholderiales</taxon>
        <taxon>Oxalobacteraceae</taxon>
        <taxon>Telluria group</taxon>
        <taxon>Rugamonas</taxon>
    </lineage>
</organism>
<dbReference type="Proteomes" id="UP000566711">
    <property type="component" value="Unassembled WGS sequence"/>
</dbReference>
<dbReference type="EMBL" id="JACEZS010000012">
    <property type="protein sequence ID" value="MBA5606643.1"/>
    <property type="molecule type" value="Genomic_DNA"/>
</dbReference>
<comment type="caution">
    <text evidence="8">The sequence shown here is derived from an EMBL/GenBank/DDBJ whole genome shotgun (WGS) entry which is preliminary data.</text>
</comment>
<evidence type="ECO:0000256" key="6">
    <source>
        <dbReference type="SAM" id="Phobius"/>
    </source>
</evidence>
<dbReference type="GO" id="GO:0022904">
    <property type="term" value="P:respiratory electron transport chain"/>
    <property type="evidence" value="ECO:0007669"/>
    <property type="project" value="InterPro"/>
</dbReference>
<keyword evidence="3 6" id="KW-0812">Transmembrane</keyword>
<evidence type="ECO:0000256" key="4">
    <source>
        <dbReference type="ARBA" id="ARBA00022989"/>
    </source>
</evidence>
<dbReference type="PANTHER" id="PTHR30485">
    <property type="entry name" value="NI/FE-HYDROGENASE 1 B-TYPE CYTOCHROME SUBUNIT"/>
    <property type="match status" value="1"/>
</dbReference>
<dbReference type="RefSeq" id="WP_182218877.1">
    <property type="nucleotide sequence ID" value="NZ_JACEZS010000012.1"/>
</dbReference>
<dbReference type="GO" id="GO:0020037">
    <property type="term" value="F:heme binding"/>
    <property type="evidence" value="ECO:0007669"/>
    <property type="project" value="TreeGrafter"/>
</dbReference>
<dbReference type="GO" id="GO:0005886">
    <property type="term" value="C:plasma membrane"/>
    <property type="evidence" value="ECO:0007669"/>
    <property type="project" value="UniProtKB-SubCell"/>
</dbReference>
<feature type="transmembrane region" description="Helical" evidence="6">
    <location>
        <begin position="192"/>
        <end position="210"/>
    </location>
</feature>
<protein>
    <submittedName>
        <fullName evidence="8">Cytochrome b/b6 domain-containing protein</fullName>
    </submittedName>
</protein>
<evidence type="ECO:0000313" key="8">
    <source>
        <dbReference type="EMBL" id="MBA5606643.1"/>
    </source>
</evidence>
<dbReference type="Pfam" id="PF01292">
    <property type="entry name" value="Ni_hydr_CYTB"/>
    <property type="match status" value="1"/>
</dbReference>
<feature type="transmembrane region" description="Helical" evidence="6">
    <location>
        <begin position="48"/>
        <end position="70"/>
    </location>
</feature>
<keyword evidence="5 6" id="KW-0472">Membrane</keyword>
<dbReference type="Gene3D" id="1.20.950.20">
    <property type="entry name" value="Transmembrane di-heme cytochromes, Chain C"/>
    <property type="match status" value="1"/>
</dbReference>
<feature type="transmembrane region" description="Helical" evidence="6">
    <location>
        <begin position="143"/>
        <end position="163"/>
    </location>
</feature>
<name>A0A7W2EIR2_9BURK</name>
<feature type="transmembrane region" description="Helical" evidence="6">
    <location>
        <begin position="25"/>
        <end position="41"/>
    </location>
</feature>
<evidence type="ECO:0000313" key="9">
    <source>
        <dbReference type="Proteomes" id="UP000566711"/>
    </source>
</evidence>
<dbReference type="InterPro" id="IPR011577">
    <property type="entry name" value="Cyt_b561_bac/Ni-Hgenase"/>
</dbReference>
<gene>
    <name evidence="8" type="ORF">H3H36_14895</name>
</gene>
<proteinExistence type="predicted"/>
<reference evidence="8 9" key="1">
    <citation type="submission" date="2020-07" db="EMBL/GenBank/DDBJ databases">
        <title>Novel species isolated from subtropical streams in China.</title>
        <authorList>
            <person name="Lu H."/>
        </authorList>
    </citation>
    <scope>NUCLEOTIDE SEQUENCE [LARGE SCALE GENOMIC DNA]</scope>
    <source>
        <strain evidence="8 9">FT3S</strain>
    </source>
</reference>
<keyword evidence="2" id="KW-1003">Cell membrane</keyword>
<evidence type="ECO:0000256" key="3">
    <source>
        <dbReference type="ARBA" id="ARBA00022692"/>
    </source>
</evidence>
<dbReference type="SUPFAM" id="SSF81342">
    <property type="entry name" value="Transmembrane di-heme cytochromes"/>
    <property type="match status" value="1"/>
</dbReference>
<dbReference type="InterPro" id="IPR016174">
    <property type="entry name" value="Di-haem_cyt_TM"/>
</dbReference>